<sequence>MEASAPLLLKGLSAALRRDDGPEVHAGKRGQFGAGQGGPIPERFVGTTSKPKVPRERREDGPAAAEVRWSALRLARPEKKLPRLTVTAFTNLILTDQHYLCWAAD</sequence>
<proteinExistence type="predicted"/>
<protein>
    <submittedName>
        <fullName evidence="2">Uncharacterized protein</fullName>
    </submittedName>
</protein>
<dbReference type="EMBL" id="UGSO01000001">
    <property type="protein sequence ID" value="SUB16623.1"/>
    <property type="molecule type" value="Genomic_DNA"/>
</dbReference>
<name>A0A379AFD7_ENTAG</name>
<evidence type="ECO:0000313" key="2">
    <source>
        <dbReference type="EMBL" id="SUB16623.1"/>
    </source>
</evidence>
<evidence type="ECO:0000256" key="1">
    <source>
        <dbReference type="SAM" id="MobiDB-lite"/>
    </source>
</evidence>
<dbReference type="Proteomes" id="UP000254640">
    <property type="component" value="Unassembled WGS sequence"/>
</dbReference>
<dbReference type="AlphaFoldDB" id="A0A379AFD7"/>
<organism evidence="2 3">
    <name type="scientific">Enterobacter agglomerans</name>
    <name type="common">Erwinia herbicola</name>
    <name type="synonym">Pantoea agglomerans</name>
    <dbReference type="NCBI Taxonomy" id="549"/>
    <lineage>
        <taxon>Bacteria</taxon>
        <taxon>Pseudomonadati</taxon>
        <taxon>Pseudomonadota</taxon>
        <taxon>Gammaproteobacteria</taxon>
        <taxon>Enterobacterales</taxon>
        <taxon>Erwiniaceae</taxon>
        <taxon>Pantoea</taxon>
        <taxon>Pantoea agglomerans group</taxon>
    </lineage>
</organism>
<reference evidence="2 3" key="1">
    <citation type="submission" date="2018-06" db="EMBL/GenBank/DDBJ databases">
        <authorList>
            <consortium name="Pathogen Informatics"/>
            <person name="Doyle S."/>
        </authorList>
    </citation>
    <scope>NUCLEOTIDE SEQUENCE [LARGE SCALE GENOMIC DNA]</scope>
    <source>
        <strain evidence="2 3">NCTC9381</strain>
    </source>
</reference>
<evidence type="ECO:0000313" key="3">
    <source>
        <dbReference type="Proteomes" id="UP000254640"/>
    </source>
</evidence>
<feature type="region of interest" description="Disordered" evidence="1">
    <location>
        <begin position="19"/>
        <end position="64"/>
    </location>
</feature>
<accession>A0A379AFD7</accession>
<keyword evidence="3" id="KW-1185">Reference proteome</keyword>
<gene>
    <name evidence="2" type="ORF">NCTC9381_02537</name>
</gene>